<gene>
    <name evidence="2" type="ORF">LWI29_010776</name>
</gene>
<accession>A0AA39S1A5</accession>
<evidence type="ECO:0000313" key="3">
    <source>
        <dbReference type="Proteomes" id="UP001168877"/>
    </source>
</evidence>
<dbReference type="EMBL" id="JAUESC010000384">
    <property type="protein sequence ID" value="KAK0581160.1"/>
    <property type="molecule type" value="Genomic_DNA"/>
</dbReference>
<evidence type="ECO:0000313" key="2">
    <source>
        <dbReference type="EMBL" id="KAK0581160.1"/>
    </source>
</evidence>
<name>A0AA39S1A5_ACESA</name>
<dbReference type="AlphaFoldDB" id="A0AA39S1A5"/>
<reference evidence="2" key="2">
    <citation type="submission" date="2023-06" db="EMBL/GenBank/DDBJ databases">
        <authorList>
            <person name="Swenson N.G."/>
            <person name="Wegrzyn J.L."/>
            <person name="Mcevoy S.L."/>
        </authorList>
    </citation>
    <scope>NUCLEOTIDE SEQUENCE</scope>
    <source>
        <strain evidence="2">NS2018</strain>
        <tissue evidence="2">Leaf</tissue>
    </source>
</reference>
<feature type="region of interest" description="Disordered" evidence="1">
    <location>
        <begin position="1"/>
        <end position="26"/>
    </location>
</feature>
<dbReference type="Proteomes" id="UP001168877">
    <property type="component" value="Unassembled WGS sequence"/>
</dbReference>
<organism evidence="2 3">
    <name type="scientific">Acer saccharum</name>
    <name type="common">Sugar maple</name>
    <dbReference type="NCBI Taxonomy" id="4024"/>
    <lineage>
        <taxon>Eukaryota</taxon>
        <taxon>Viridiplantae</taxon>
        <taxon>Streptophyta</taxon>
        <taxon>Embryophyta</taxon>
        <taxon>Tracheophyta</taxon>
        <taxon>Spermatophyta</taxon>
        <taxon>Magnoliopsida</taxon>
        <taxon>eudicotyledons</taxon>
        <taxon>Gunneridae</taxon>
        <taxon>Pentapetalae</taxon>
        <taxon>rosids</taxon>
        <taxon>malvids</taxon>
        <taxon>Sapindales</taxon>
        <taxon>Sapindaceae</taxon>
        <taxon>Hippocastanoideae</taxon>
        <taxon>Acereae</taxon>
        <taxon>Acer</taxon>
    </lineage>
</organism>
<protein>
    <submittedName>
        <fullName evidence="2">Uncharacterized protein</fullName>
    </submittedName>
</protein>
<sequence>MRLHRSKRNREETRMSLHPPPLQEDTWLHEPPPLCRLSDLILQHQRLRPRSSDLSRSSLARFLSRALVLSSLSSPAPLFHLPESDHGSPCYLTRRYHYRDFSTRA</sequence>
<proteinExistence type="predicted"/>
<evidence type="ECO:0000256" key="1">
    <source>
        <dbReference type="SAM" id="MobiDB-lite"/>
    </source>
</evidence>
<reference evidence="2" key="1">
    <citation type="journal article" date="2022" name="Plant J.">
        <title>Strategies of tolerance reflected in two North American maple genomes.</title>
        <authorList>
            <person name="McEvoy S.L."/>
            <person name="Sezen U.U."/>
            <person name="Trouern-Trend A."/>
            <person name="McMahon S.M."/>
            <person name="Schaberg P.G."/>
            <person name="Yang J."/>
            <person name="Wegrzyn J.L."/>
            <person name="Swenson N.G."/>
        </authorList>
    </citation>
    <scope>NUCLEOTIDE SEQUENCE</scope>
    <source>
        <strain evidence="2">NS2018</strain>
    </source>
</reference>
<comment type="caution">
    <text evidence="2">The sequence shown here is derived from an EMBL/GenBank/DDBJ whole genome shotgun (WGS) entry which is preliminary data.</text>
</comment>
<keyword evidence="3" id="KW-1185">Reference proteome</keyword>